<evidence type="ECO:0000256" key="10">
    <source>
        <dbReference type="ARBA" id="ARBA00051515"/>
    </source>
</evidence>
<feature type="binding site" evidence="14">
    <location>
        <position position="128"/>
    </location>
    <ligand>
        <name>Zn(2+)</name>
        <dbReference type="ChEBI" id="CHEBI:29105"/>
        <note>catalytic</note>
    </ligand>
</feature>
<organism evidence="17 18">
    <name type="scientific">Knipowitschia caucasica</name>
    <name type="common">Caucasian dwarf goby</name>
    <name type="synonym">Pomatoschistus caucasicus</name>
    <dbReference type="NCBI Taxonomy" id="637954"/>
    <lineage>
        <taxon>Eukaryota</taxon>
        <taxon>Metazoa</taxon>
        <taxon>Chordata</taxon>
        <taxon>Craniata</taxon>
        <taxon>Vertebrata</taxon>
        <taxon>Euteleostomi</taxon>
        <taxon>Actinopterygii</taxon>
        <taxon>Neopterygii</taxon>
        <taxon>Teleostei</taxon>
        <taxon>Neoteleostei</taxon>
        <taxon>Acanthomorphata</taxon>
        <taxon>Gobiaria</taxon>
        <taxon>Gobiiformes</taxon>
        <taxon>Gobioidei</taxon>
        <taxon>Gobiidae</taxon>
        <taxon>Gobiinae</taxon>
        <taxon>Knipowitschia</taxon>
    </lineage>
</organism>
<comment type="catalytic activity">
    <reaction evidence="10">
        <text>dCMP + H2O + H(+) = dUMP + NH4(+)</text>
        <dbReference type="Rhea" id="RHEA:22924"/>
        <dbReference type="ChEBI" id="CHEBI:15377"/>
        <dbReference type="ChEBI" id="CHEBI:15378"/>
        <dbReference type="ChEBI" id="CHEBI:28938"/>
        <dbReference type="ChEBI" id="CHEBI:57566"/>
        <dbReference type="ChEBI" id="CHEBI:246422"/>
        <dbReference type="EC" id="3.5.4.12"/>
    </reaction>
    <physiologicalReaction direction="left-to-right" evidence="10">
        <dbReference type="Rhea" id="RHEA:22925"/>
    </physiologicalReaction>
</comment>
<feature type="region of interest" description="Disordered" evidence="15">
    <location>
        <begin position="1"/>
        <end position="23"/>
    </location>
</feature>
<dbReference type="Gene3D" id="3.40.140.10">
    <property type="entry name" value="Cytidine Deaminase, domain 2"/>
    <property type="match status" value="1"/>
</dbReference>
<comment type="catalytic activity">
    <reaction evidence="9">
        <text>5-hydroxymethyl-dCMP + H2O + H(+) = 5-hydroxymethyl-dUMP + NH4(+)</text>
        <dbReference type="Rhea" id="RHEA:77175"/>
        <dbReference type="ChEBI" id="CHEBI:15377"/>
        <dbReference type="ChEBI" id="CHEBI:15378"/>
        <dbReference type="ChEBI" id="CHEBI:28938"/>
        <dbReference type="ChEBI" id="CHEBI:57962"/>
        <dbReference type="ChEBI" id="CHEBI:90409"/>
    </reaction>
    <physiologicalReaction direction="left-to-right" evidence="9">
        <dbReference type="Rhea" id="RHEA:77176"/>
    </physiologicalReaction>
</comment>
<dbReference type="GO" id="GO:0004132">
    <property type="term" value="F:dCMP deaminase activity"/>
    <property type="evidence" value="ECO:0007669"/>
    <property type="project" value="UniProtKB-EC"/>
</dbReference>
<dbReference type="EMBL" id="OZ035825">
    <property type="protein sequence ID" value="CAL1602487.1"/>
    <property type="molecule type" value="Genomic_DNA"/>
</dbReference>
<evidence type="ECO:0000256" key="6">
    <source>
        <dbReference type="ARBA" id="ARBA00022833"/>
    </source>
</evidence>
<name>A0AAV2LSP4_KNICA</name>
<reference evidence="17 18" key="1">
    <citation type="submission" date="2024-04" db="EMBL/GenBank/DDBJ databases">
        <authorList>
            <person name="Waldvogel A.-M."/>
            <person name="Schoenle A."/>
        </authorList>
    </citation>
    <scope>NUCLEOTIDE SEQUENCE [LARGE SCALE GENOMIC DNA]</scope>
</reference>
<comment type="function">
    <text evidence="11">Catalyzes the deamination of dCMP to dUMP, providing the nucleoside monophosphate substrate for the thymidylate synthase/TYMS. Also, part of a nucleotide salvage pathway that eliminates epigenetically modified 5-hydroxymethyl-dCMP (hmdCMP) in a two-step process entailing deamination to cytotoxic 5-hydroxymethyl-dUMP (hmdUMP), followed by its hydrolysis into 5-hydroxymethyluracil (hmU) and 2-deoxy-D-ribose 5-phosphate (deoxyribosephosphate). Catalyzes the first step in that pathway, the deamination of 5-hydroxymethyl-dCMP (hmdCMP).</text>
</comment>
<keyword evidence="18" id="KW-1185">Reference proteome</keyword>
<feature type="binding site" evidence="14">
    <location>
        <position position="125"/>
    </location>
    <ligand>
        <name>Zn(2+)</name>
        <dbReference type="ChEBI" id="CHEBI:29105"/>
        <note>catalytic</note>
    </ligand>
</feature>
<dbReference type="InterPro" id="IPR016193">
    <property type="entry name" value="Cytidine_deaminase-like"/>
</dbReference>
<gene>
    <name evidence="17" type="ORF">KC01_LOCUS30251</name>
</gene>
<evidence type="ECO:0000256" key="4">
    <source>
        <dbReference type="ARBA" id="ARBA00022727"/>
    </source>
</evidence>
<dbReference type="InterPro" id="IPR015517">
    <property type="entry name" value="dCMP_deaminase-rel"/>
</dbReference>
<evidence type="ECO:0000256" key="1">
    <source>
        <dbReference type="ARBA" id="ARBA00001947"/>
    </source>
</evidence>
<evidence type="ECO:0000313" key="18">
    <source>
        <dbReference type="Proteomes" id="UP001497482"/>
    </source>
</evidence>
<dbReference type="FunFam" id="3.40.140.10:FF:000021">
    <property type="entry name" value="Deoxycytidylate deaminase"/>
    <property type="match status" value="1"/>
</dbReference>
<dbReference type="InterPro" id="IPR016192">
    <property type="entry name" value="APOBEC/CMP_deaminase_Zn-bd"/>
</dbReference>
<dbReference type="InterPro" id="IPR016473">
    <property type="entry name" value="dCMP_deaminase"/>
</dbReference>
<evidence type="ECO:0000256" key="2">
    <source>
        <dbReference type="ARBA" id="ARBA00006576"/>
    </source>
</evidence>
<evidence type="ECO:0000259" key="16">
    <source>
        <dbReference type="PROSITE" id="PS51747"/>
    </source>
</evidence>
<feature type="compositionally biased region" description="Low complexity" evidence="15">
    <location>
        <begin position="1"/>
        <end position="15"/>
    </location>
</feature>
<dbReference type="EC" id="3.5.4.12" evidence="7"/>
<evidence type="ECO:0000256" key="13">
    <source>
        <dbReference type="PIRSR" id="PIRSR006019-1"/>
    </source>
</evidence>
<dbReference type="PROSITE" id="PS51747">
    <property type="entry name" value="CYT_DCMP_DEAMINASES_2"/>
    <property type="match status" value="1"/>
</dbReference>
<feature type="domain" description="CMP/dCMP-type deaminase" evidence="16">
    <location>
        <begin position="30"/>
        <end position="167"/>
    </location>
</feature>
<evidence type="ECO:0000256" key="15">
    <source>
        <dbReference type="SAM" id="MobiDB-lite"/>
    </source>
</evidence>
<dbReference type="GO" id="GO:0006220">
    <property type="term" value="P:pyrimidine nucleotide metabolic process"/>
    <property type="evidence" value="ECO:0007669"/>
    <property type="project" value="InterPro"/>
</dbReference>
<dbReference type="Pfam" id="PF00383">
    <property type="entry name" value="dCMP_cyt_deam_1"/>
    <property type="match status" value="1"/>
</dbReference>
<accession>A0AAV2LSP4</accession>
<dbReference type="GO" id="GO:0009165">
    <property type="term" value="P:nucleotide biosynthetic process"/>
    <property type="evidence" value="ECO:0007669"/>
    <property type="project" value="UniProtKB-KW"/>
</dbReference>
<keyword evidence="5" id="KW-0378">Hydrolase</keyword>
<keyword evidence="6 14" id="KW-0862">Zinc</keyword>
<sequence>MASPSGSSADGSGKAQEAPQTSEKAREVLADDYYFMGIAGLAAKKSKDPMTQVGACIVNQEKKIVGVGYNGMPRDSKNLPWSRNAEKEEAERKYLYVCHAELNAIMNKNSADLKGCTMYVTLFPCNECAKLILQAGIKEVVYFSEKNDTPASTAASKKMLEDAAVPLRKFEPKEAIVIDFSKLQHHSAK</sequence>
<dbReference type="PIRSF" id="PIRSF006019">
    <property type="entry name" value="dCMP_deaminase"/>
    <property type="match status" value="1"/>
</dbReference>
<dbReference type="InterPro" id="IPR035105">
    <property type="entry name" value="Deoxycytidylate_deaminase_dom"/>
</dbReference>
<evidence type="ECO:0000256" key="8">
    <source>
        <dbReference type="ARBA" id="ARBA00041763"/>
    </source>
</evidence>
<evidence type="ECO:0000256" key="5">
    <source>
        <dbReference type="ARBA" id="ARBA00022801"/>
    </source>
</evidence>
<evidence type="ECO:0000256" key="12">
    <source>
        <dbReference type="ARBA" id="ARBA00071582"/>
    </source>
</evidence>
<dbReference type="CDD" id="cd01286">
    <property type="entry name" value="deoxycytidylate_deaminase"/>
    <property type="match status" value="1"/>
</dbReference>
<dbReference type="PANTHER" id="PTHR11086:SF18">
    <property type="entry name" value="DEOXYCYTIDYLATE DEAMINASE"/>
    <property type="match status" value="1"/>
</dbReference>
<dbReference type="AlphaFoldDB" id="A0AAV2LSP4"/>
<keyword evidence="4" id="KW-0545">Nucleotide biosynthesis</keyword>
<dbReference type="SUPFAM" id="SSF53927">
    <property type="entry name" value="Cytidine deaminase-like"/>
    <property type="match status" value="1"/>
</dbReference>
<feature type="active site" description="Proton donor" evidence="13">
    <location>
        <position position="101"/>
    </location>
</feature>
<evidence type="ECO:0000256" key="3">
    <source>
        <dbReference type="ARBA" id="ARBA00022723"/>
    </source>
</evidence>
<dbReference type="GO" id="GO:0008270">
    <property type="term" value="F:zinc ion binding"/>
    <property type="evidence" value="ECO:0007669"/>
    <property type="project" value="InterPro"/>
</dbReference>
<feature type="binding site" evidence="14">
    <location>
        <position position="99"/>
    </location>
    <ligand>
        <name>Zn(2+)</name>
        <dbReference type="ChEBI" id="CHEBI:29105"/>
        <note>catalytic</note>
    </ligand>
</feature>
<dbReference type="InterPro" id="IPR002125">
    <property type="entry name" value="CMP_dCMP_dom"/>
</dbReference>
<evidence type="ECO:0000256" key="7">
    <source>
        <dbReference type="ARBA" id="ARBA00038938"/>
    </source>
</evidence>
<dbReference type="PROSITE" id="PS00903">
    <property type="entry name" value="CYT_DCMP_DEAMINASES_1"/>
    <property type="match status" value="1"/>
</dbReference>
<proteinExistence type="inferred from homology"/>
<dbReference type="GO" id="GO:0005737">
    <property type="term" value="C:cytoplasm"/>
    <property type="evidence" value="ECO:0007669"/>
    <property type="project" value="TreeGrafter"/>
</dbReference>
<comment type="similarity">
    <text evidence="2">Belongs to the cytidine and deoxycytidylate deaminase family.</text>
</comment>
<dbReference type="PANTHER" id="PTHR11086">
    <property type="entry name" value="DEOXYCYTIDYLATE DEAMINASE-RELATED"/>
    <property type="match status" value="1"/>
</dbReference>
<evidence type="ECO:0000256" key="9">
    <source>
        <dbReference type="ARBA" id="ARBA00050096"/>
    </source>
</evidence>
<evidence type="ECO:0000313" key="17">
    <source>
        <dbReference type="EMBL" id="CAL1602487.1"/>
    </source>
</evidence>
<keyword evidence="3 14" id="KW-0479">Metal-binding</keyword>
<comment type="cofactor">
    <cofactor evidence="1 14">
        <name>Zn(2+)</name>
        <dbReference type="ChEBI" id="CHEBI:29105"/>
    </cofactor>
</comment>
<protein>
    <recommendedName>
        <fullName evidence="12">Deoxycytidylate deaminase</fullName>
        <ecNumber evidence="7">3.5.4.12</ecNumber>
    </recommendedName>
    <alternativeName>
        <fullName evidence="8">dCMP deaminase</fullName>
    </alternativeName>
</protein>
<dbReference type="Proteomes" id="UP001497482">
    <property type="component" value="Chromosome 3"/>
</dbReference>
<evidence type="ECO:0000256" key="11">
    <source>
        <dbReference type="ARBA" id="ARBA00059334"/>
    </source>
</evidence>
<evidence type="ECO:0000256" key="14">
    <source>
        <dbReference type="PIRSR" id="PIRSR006019-2"/>
    </source>
</evidence>